<accession>A0A0P1LC52</accession>
<accession>A0A0P1LN05</accession>
<keyword evidence="4" id="KW-1185">Reference proteome</keyword>
<accession>A0A0P1LP06</accession>
<dbReference type="InterPro" id="IPR003737">
    <property type="entry name" value="GlcNAc_PI_deacetylase-related"/>
</dbReference>
<dbReference type="EMBL" id="FAOP01000003">
    <property type="protein sequence ID" value="CUU02326.1"/>
    <property type="molecule type" value="Genomic_DNA"/>
</dbReference>
<dbReference type="Pfam" id="PF02585">
    <property type="entry name" value="PIG-L"/>
    <property type="match status" value="1"/>
</dbReference>
<evidence type="ECO:0000313" key="3">
    <source>
        <dbReference type="Proteomes" id="UP000182011"/>
    </source>
</evidence>
<accession>A0A0N7MQL5</accession>
<organism evidence="2 3">
    <name type="scientific">Candidatus Kryptonium thompsonii</name>
    <dbReference type="NCBI Taxonomy" id="1633631"/>
    <lineage>
        <taxon>Bacteria</taxon>
        <taxon>Pseudomonadati</taxon>
        <taxon>Candidatus Kryptoniota</taxon>
        <taxon>Candidatus Kryptonium</taxon>
    </lineage>
</organism>
<accession>A0A0N7MZZ5</accession>
<dbReference type="RefSeq" id="WP_047133827.1">
    <property type="nucleotide sequence ID" value="NZ_CZVI01000005.1"/>
</dbReference>
<protein>
    <submittedName>
        <fullName evidence="2">Bacillithiol biosynthesis deacetylase BshB1</fullName>
    </submittedName>
</protein>
<dbReference type="Proteomes" id="UP000182200">
    <property type="component" value="Unassembled WGS sequence"/>
</dbReference>
<accession>A0A0S4MWC2</accession>
<dbReference type="InterPro" id="IPR023842">
    <property type="entry name" value="Bacillithiol_biosynth_BshB1"/>
</dbReference>
<dbReference type="PANTHER" id="PTHR12993">
    <property type="entry name" value="N-ACETYLGLUCOSAMINYL-PHOSPHATIDYLINOSITOL DE-N-ACETYLASE-RELATED"/>
    <property type="match status" value="1"/>
</dbReference>
<evidence type="ECO:0000313" key="4">
    <source>
        <dbReference type="Proteomes" id="UP000182200"/>
    </source>
</evidence>
<accession>A0A0N7MZD3</accession>
<accession>A0A0P1LQS5</accession>
<dbReference type="NCBIfam" id="TIGR04001">
    <property type="entry name" value="thiol_BshB1"/>
    <property type="match status" value="1"/>
</dbReference>
<accession>A0A0P1LY85</accession>
<dbReference type="Gene3D" id="3.40.50.10320">
    <property type="entry name" value="LmbE-like"/>
    <property type="match status" value="1"/>
</dbReference>
<accession>A0A0P1LDU2</accession>
<sequence length="247" mass="28283">MKLYALAVAAHPDDVELSCSGTIIKLTQKNYPVGILDLSRGELGTRGNAKIREKEAKEAAVLMGVSVRENLNLPDGGIEVTHENKLELIKIIRKYKPEIILAPYWIERHPDHENTSKLVREAWYLSGLAKLKTKLNGKVQEPFRPKKIFFYVQYFYQQFTPNLIIDISDVFDKKLKVIECYKSQFFNPQVKFNAKETLLSTPDFKEYLIARARFFGEMIGKKYGEPFLTLSPVGLNGIDDVILPERS</sequence>
<proteinExistence type="predicted"/>
<gene>
    <name evidence="2" type="ORF">JGI4_00481</name>
    <name evidence="1" type="ORF">JGI8_00577</name>
</gene>
<dbReference type="EMBL" id="CZVI01000005">
    <property type="protein sequence ID" value="CUS82179.1"/>
    <property type="molecule type" value="Genomic_DNA"/>
</dbReference>
<dbReference type="InterPro" id="IPR024078">
    <property type="entry name" value="LmbE-like_dom_sf"/>
</dbReference>
<dbReference type="Proteomes" id="UP000182011">
    <property type="component" value="Unassembled WGS sequence"/>
</dbReference>
<dbReference type="SUPFAM" id="SSF102588">
    <property type="entry name" value="LmbE-like"/>
    <property type="match status" value="1"/>
</dbReference>
<accession>A0A0P1MAC4</accession>
<dbReference type="OrthoDB" id="9778719at2"/>
<name>A0A0P1LDU2_9BACT</name>
<evidence type="ECO:0000313" key="2">
    <source>
        <dbReference type="EMBL" id="CUU02326.1"/>
    </source>
</evidence>
<dbReference type="GO" id="GO:0071793">
    <property type="term" value="P:bacillithiol biosynthetic process"/>
    <property type="evidence" value="ECO:0007669"/>
    <property type="project" value="InterPro"/>
</dbReference>
<reference evidence="1 4" key="1">
    <citation type="submission" date="2015-11" db="EMBL/GenBank/DDBJ databases">
        <authorList>
            <person name="Varghese N."/>
        </authorList>
    </citation>
    <scope>NUCLEOTIDE SEQUENCE [LARGE SCALE GENOMIC DNA]</scope>
    <source>
        <strain evidence="1 4">JGI-8</strain>
    </source>
</reference>
<dbReference type="PANTHER" id="PTHR12993:SF30">
    <property type="entry name" value="N-ACETYL-ALPHA-D-GLUCOSAMINYL L-MALATE DEACETYLASE 1"/>
    <property type="match status" value="1"/>
</dbReference>
<accession>A0A0P1MMN2</accession>
<evidence type="ECO:0000313" key="1">
    <source>
        <dbReference type="EMBL" id="CUS82179.1"/>
    </source>
</evidence>
<dbReference type="STRING" id="1633631.GCA_001442925_00481"/>
<dbReference type="GO" id="GO:0016811">
    <property type="term" value="F:hydrolase activity, acting on carbon-nitrogen (but not peptide) bonds, in linear amides"/>
    <property type="evidence" value="ECO:0007669"/>
    <property type="project" value="TreeGrafter"/>
</dbReference>
<dbReference type="AlphaFoldDB" id="A0A0P1LDU2"/>
<dbReference type="GO" id="GO:0019213">
    <property type="term" value="F:deacetylase activity"/>
    <property type="evidence" value="ECO:0007669"/>
    <property type="project" value="InterPro"/>
</dbReference>
<accession>A0A0P1MLJ4</accession>
<reference evidence="2 3" key="2">
    <citation type="submission" date="2015-11" db="EMBL/GenBank/DDBJ databases">
        <authorList>
            <person name="Zhang Y."/>
            <person name="Guo Z."/>
        </authorList>
    </citation>
    <scope>NUCLEOTIDE SEQUENCE [LARGE SCALE GENOMIC DNA]</scope>
    <source>
        <strain evidence="2">JGI-4</strain>
    </source>
</reference>